<comment type="caution">
    <text evidence="1">The sequence shown here is derived from an EMBL/GenBank/DDBJ whole genome shotgun (WGS) entry which is preliminary data.</text>
</comment>
<dbReference type="AlphaFoldDB" id="A0A162AFW5"/>
<dbReference type="STRING" id="79200.A0A162AFW5"/>
<organism evidence="1">
    <name type="scientific">Daucus carota subsp. sativus</name>
    <name type="common">Carrot</name>
    <dbReference type="NCBI Taxonomy" id="79200"/>
    <lineage>
        <taxon>Eukaryota</taxon>
        <taxon>Viridiplantae</taxon>
        <taxon>Streptophyta</taxon>
        <taxon>Embryophyta</taxon>
        <taxon>Tracheophyta</taxon>
        <taxon>Spermatophyta</taxon>
        <taxon>Magnoliopsida</taxon>
        <taxon>eudicotyledons</taxon>
        <taxon>Gunneridae</taxon>
        <taxon>Pentapetalae</taxon>
        <taxon>asterids</taxon>
        <taxon>campanulids</taxon>
        <taxon>Apiales</taxon>
        <taxon>Apiaceae</taxon>
        <taxon>Apioideae</taxon>
        <taxon>Scandiceae</taxon>
        <taxon>Daucinae</taxon>
        <taxon>Daucus</taxon>
        <taxon>Daucus sect. Daucus</taxon>
    </lineage>
</organism>
<gene>
    <name evidence="1" type="ORF">DCAR_009055</name>
</gene>
<dbReference type="InterPro" id="IPR011989">
    <property type="entry name" value="ARM-like"/>
</dbReference>
<evidence type="ECO:0000313" key="1">
    <source>
        <dbReference type="EMBL" id="KZN00301.1"/>
    </source>
</evidence>
<name>A0A162AFW5_DAUCS</name>
<accession>A0A162AFW5</accession>
<proteinExistence type="predicted"/>
<dbReference type="OMA" id="EYCLMSK"/>
<dbReference type="InterPro" id="IPR016024">
    <property type="entry name" value="ARM-type_fold"/>
</dbReference>
<dbReference type="Gramene" id="KZN00301">
    <property type="protein sequence ID" value="KZN00301"/>
    <property type="gene ID" value="DCAR_009055"/>
</dbReference>
<dbReference type="Gene3D" id="1.25.10.10">
    <property type="entry name" value="Leucine-rich Repeat Variant"/>
    <property type="match status" value="1"/>
</dbReference>
<dbReference type="SUPFAM" id="SSF48371">
    <property type="entry name" value="ARM repeat"/>
    <property type="match status" value="1"/>
</dbReference>
<dbReference type="EMBL" id="LNRQ01000003">
    <property type="protein sequence ID" value="KZN00301.1"/>
    <property type="molecule type" value="Genomic_DNA"/>
</dbReference>
<protein>
    <submittedName>
        <fullName evidence="1">Uncharacterized protein</fullName>
    </submittedName>
</protein>
<reference evidence="1" key="1">
    <citation type="journal article" date="2016" name="Nat. Genet.">
        <title>A high-quality carrot genome assembly provides new insights into carotenoid accumulation and asterid genome evolution.</title>
        <authorList>
            <person name="Iorizzo M."/>
            <person name="Ellison S."/>
            <person name="Senalik D."/>
            <person name="Zeng P."/>
            <person name="Satapoomin P."/>
            <person name="Huang J."/>
            <person name="Bowman M."/>
            <person name="Iovene M."/>
            <person name="Sanseverino W."/>
            <person name="Cavagnaro P."/>
            <person name="Yildiz M."/>
            <person name="Macko-Podgorni A."/>
            <person name="Moranska E."/>
            <person name="Grzebelus E."/>
            <person name="Grzebelus D."/>
            <person name="Ashrafi H."/>
            <person name="Zheng Z."/>
            <person name="Cheng S."/>
            <person name="Spooner D."/>
            <person name="Van Deynze A."/>
            <person name="Simon P."/>
        </authorList>
    </citation>
    <scope>NUCLEOTIDE SEQUENCE [LARGE SCALE GENOMIC DNA]</scope>
    <source>
        <tissue evidence="1">Leaf</tissue>
    </source>
</reference>
<dbReference type="PANTHER" id="PTHR37743">
    <property type="entry name" value="ARM REPEAT SUPERFAMILY PROTEIN"/>
    <property type="match status" value="1"/>
</dbReference>
<dbReference type="PANTHER" id="PTHR37743:SF1">
    <property type="entry name" value="ARM REPEAT SUPERFAMILY PROTEIN"/>
    <property type="match status" value="1"/>
</dbReference>
<sequence length="1037" mass="114441">MDLEESINMSIISSSSSSESNSMVAATMGRVMATLLGTRTKKLSDSISRLDYSPKNTLQAVSLEDSLWILYKYVRDSAQGEFSLDHVLVPIIEHSLKCKDIKRRNQTMILLDWLFQDSAIFESLATNFSTILLRKDDHYIALGWCILTRGLLEDDILKEKLSTSGTEKYDSLLRILSPCVKHLIILCSGSISQGGFELPTRLSVAAADCVIALTIALTRKSVLSDFSENKGKSVNRELPNKLTLGRSGASNLKNVKPASISRESSSSTEIGLLLWDLLDEVIVLVQKLSAWSRKSRYLHAKGLDSVLLHLEDHSFSQNYKELLDHFISGIQFYADNDELKDNKDSGTETLNFFLSCLLLLLGRCNGRQFESAMSEYGLKMCGLLVSQLHSADEDVVDGAMFLIKSVLFGTNSSPAASCLPDTRHIDAIVPSLLHLLDGEDGASKAAATIIAEFCLLSSNGNCLKDVLERLAAGTFLQRKNALTVISQLVHMSFDSVDDLSHLPWQDVSDHLLQCLRDDDLVISTQASKLLPLIDPLIVLPPLVHLVYSDKGVQSSACSTILTVLKNHNKRFDVISCLLDCLSNLSEGLDHSDTRSDIKQDGSKLDTDRLLKLIPEWFLSCISENLADAADVVFQRLISHAREVKGTLEGEDSGGLQHSLFDHLCPLLIIRLLPLRVFDDLQASSVYGELVERIMMQDYRYFNSSDTDCVASLLLNRAFDRLEYEDVRKLAAELCGRIHHHVLYPIISTQLEDAASSNDVLTIKACLFAICTSLVARGKFSIWHPALLKIREVIETVLLWPSTDGDEVSKAQHGCIDCLALMVCTELQNPKSSRTSSVDDIKVTGNATSSEKAASRIAVHTYVIHQLTCDTNEHISSAKVIVKRRMLEATLAHSFRLCMANVLISACQKISNSGKKSYAQIILPPIIKFVEARSNSEIRSACIQILFSAVYHLKSVIIPYSNDLLKVAVTSLREGSEKERMAGAKLMTALMASDDMVVQSVSPGLLEARSLLLSISSSDASSDLRLVCQRLLLCMTSS</sequence>